<name>H1S1V2_9BURK</name>
<comment type="caution">
    <text evidence="1">The sequence shown here is derived from an EMBL/GenBank/DDBJ whole genome shotgun (WGS) entry which is preliminary data.</text>
</comment>
<dbReference type="AlphaFoldDB" id="H1S1V2"/>
<sequence>MADQAGRVDGSGMLRQLGEIVAERRETKHGGVIPQQIKWRRNSLSCGGTPGRQADSAIARDDRGNALAELGRHQRIERQIAVIVRMRVDEAGSDDAFPRIDHHRSGVG</sequence>
<evidence type="ECO:0000313" key="2">
    <source>
        <dbReference type="Proteomes" id="UP000005808"/>
    </source>
</evidence>
<proteinExistence type="predicted"/>
<gene>
    <name evidence="1" type="ORF">OR16_08252</name>
</gene>
<accession>H1S1V2</accession>
<dbReference type="EMBL" id="AHJE01000018">
    <property type="protein sequence ID" value="EHP43446.1"/>
    <property type="molecule type" value="Genomic_DNA"/>
</dbReference>
<protein>
    <submittedName>
        <fullName evidence="1">Uncharacterized protein</fullName>
    </submittedName>
</protein>
<evidence type="ECO:0000313" key="1">
    <source>
        <dbReference type="EMBL" id="EHP43446.1"/>
    </source>
</evidence>
<reference evidence="1 2" key="1">
    <citation type="journal article" date="2012" name="J. Bacteriol.">
        <title>De Novo Genome Project of Cupriavidus basilensis OR16.</title>
        <authorList>
            <person name="Cserhati M."/>
            <person name="Kriszt B."/>
            <person name="Szoboszlay S."/>
            <person name="Toth A."/>
            <person name="Szabo I."/>
            <person name="Tancsics A."/>
            <person name="Nagy I."/>
            <person name="Horvath B."/>
            <person name="Nagy I."/>
            <person name="Kukolya J."/>
        </authorList>
    </citation>
    <scope>NUCLEOTIDE SEQUENCE [LARGE SCALE GENOMIC DNA]</scope>
    <source>
        <strain evidence="1 2">OR16</strain>
    </source>
</reference>
<organism evidence="1 2">
    <name type="scientific">Cupriavidus basilensis OR16</name>
    <dbReference type="NCBI Taxonomy" id="1127483"/>
    <lineage>
        <taxon>Bacteria</taxon>
        <taxon>Pseudomonadati</taxon>
        <taxon>Pseudomonadota</taxon>
        <taxon>Betaproteobacteria</taxon>
        <taxon>Burkholderiales</taxon>
        <taxon>Burkholderiaceae</taxon>
        <taxon>Cupriavidus</taxon>
    </lineage>
</organism>
<dbReference type="Proteomes" id="UP000005808">
    <property type="component" value="Unassembled WGS sequence"/>
</dbReference>